<evidence type="ECO:0000313" key="1">
    <source>
        <dbReference type="EMBL" id="KAI0067700.1"/>
    </source>
</evidence>
<accession>A0ACB8TH33</accession>
<comment type="caution">
    <text evidence="1">The sequence shown here is derived from an EMBL/GenBank/DDBJ whole genome shotgun (WGS) entry which is preliminary data.</text>
</comment>
<organism evidence="1 2">
    <name type="scientific">Artomyces pyxidatus</name>
    <dbReference type="NCBI Taxonomy" id="48021"/>
    <lineage>
        <taxon>Eukaryota</taxon>
        <taxon>Fungi</taxon>
        <taxon>Dikarya</taxon>
        <taxon>Basidiomycota</taxon>
        <taxon>Agaricomycotina</taxon>
        <taxon>Agaricomycetes</taxon>
        <taxon>Russulales</taxon>
        <taxon>Auriscalpiaceae</taxon>
        <taxon>Artomyces</taxon>
    </lineage>
</organism>
<keyword evidence="2" id="KW-1185">Reference proteome</keyword>
<gene>
    <name evidence="1" type="ORF">BV25DRAFT_1794657</name>
</gene>
<reference evidence="1" key="1">
    <citation type="submission" date="2021-03" db="EMBL/GenBank/DDBJ databases">
        <authorList>
            <consortium name="DOE Joint Genome Institute"/>
            <person name="Ahrendt S."/>
            <person name="Looney B.P."/>
            <person name="Miyauchi S."/>
            <person name="Morin E."/>
            <person name="Drula E."/>
            <person name="Courty P.E."/>
            <person name="Chicoki N."/>
            <person name="Fauchery L."/>
            <person name="Kohler A."/>
            <person name="Kuo A."/>
            <person name="Labutti K."/>
            <person name="Pangilinan J."/>
            <person name="Lipzen A."/>
            <person name="Riley R."/>
            <person name="Andreopoulos W."/>
            <person name="He G."/>
            <person name="Johnson J."/>
            <person name="Barry K.W."/>
            <person name="Grigoriev I.V."/>
            <person name="Nagy L."/>
            <person name="Hibbett D."/>
            <person name="Henrissat B."/>
            <person name="Matheny P.B."/>
            <person name="Labbe J."/>
            <person name="Martin F."/>
        </authorList>
    </citation>
    <scope>NUCLEOTIDE SEQUENCE</scope>
    <source>
        <strain evidence="1">HHB10654</strain>
    </source>
</reference>
<name>A0ACB8TH33_9AGAM</name>
<proteinExistence type="predicted"/>
<protein>
    <submittedName>
        <fullName evidence="1">Uncharacterized protein</fullName>
    </submittedName>
</protein>
<dbReference type="Proteomes" id="UP000814140">
    <property type="component" value="Unassembled WGS sequence"/>
</dbReference>
<sequence>MSFKRRTTAKSTSNPLQGTRASPSSPATTITSSGVPSLDDILGGGLPLSCSLLVLAPDEHSAYGELVHKYFIAQGIACGQKVCVVDDHAELFVSECMWMPSAVPATVAYAEEDGDGQDDADAKVKIAWRYEQMKKFQTTVPSNHAFLSRVTDEFCRTFDLTYRIPGHVISEIIKSSRLVLLDIQGSDTNGSLITQTISRIVELLADPDSSPVRICIPSLGSPSWGDLRPQDILLFFHLLRNLLRNHPHACAAVGLPPHISVDGWGGPGWTQKLSWLSDASITLAGFTADPSLSSLFPSHHGLVQIHALPAPHTLLSPSDKFSALRGISAASASTGGGENNLAFKCMRKRLVFETLHLDVEGGVGERRTTPAANAIAIDESAWPSEKTSSPGNPTRKQAAAAAVVVELEETARPPAVAEPETATPKPVKTRKKVAFRSDRPDLYDF</sequence>
<dbReference type="EMBL" id="MU277189">
    <property type="protein sequence ID" value="KAI0067700.1"/>
    <property type="molecule type" value="Genomic_DNA"/>
</dbReference>
<reference evidence="1" key="2">
    <citation type="journal article" date="2022" name="New Phytol.">
        <title>Evolutionary transition to the ectomycorrhizal habit in the genomes of a hyperdiverse lineage of mushroom-forming fungi.</title>
        <authorList>
            <person name="Looney B."/>
            <person name="Miyauchi S."/>
            <person name="Morin E."/>
            <person name="Drula E."/>
            <person name="Courty P.E."/>
            <person name="Kohler A."/>
            <person name="Kuo A."/>
            <person name="LaButti K."/>
            <person name="Pangilinan J."/>
            <person name="Lipzen A."/>
            <person name="Riley R."/>
            <person name="Andreopoulos W."/>
            <person name="He G."/>
            <person name="Johnson J."/>
            <person name="Nolan M."/>
            <person name="Tritt A."/>
            <person name="Barry K.W."/>
            <person name="Grigoriev I.V."/>
            <person name="Nagy L.G."/>
            <person name="Hibbett D."/>
            <person name="Henrissat B."/>
            <person name="Matheny P.B."/>
            <person name="Labbe J."/>
            <person name="Martin F.M."/>
        </authorList>
    </citation>
    <scope>NUCLEOTIDE SEQUENCE</scope>
    <source>
        <strain evidence="1">HHB10654</strain>
    </source>
</reference>
<evidence type="ECO:0000313" key="2">
    <source>
        <dbReference type="Proteomes" id="UP000814140"/>
    </source>
</evidence>